<dbReference type="Proteomes" id="UP000660885">
    <property type="component" value="Unassembled WGS sequence"/>
</dbReference>
<keyword evidence="3 5" id="KW-1133">Transmembrane helix</keyword>
<dbReference type="InterPro" id="IPR006694">
    <property type="entry name" value="Fatty_acid_hydroxylase"/>
</dbReference>
<name>A0ABS1UA35_9PROT</name>
<feature type="domain" description="Fatty acid hydroxylase" evidence="6">
    <location>
        <begin position="139"/>
        <end position="275"/>
    </location>
</feature>
<dbReference type="Pfam" id="PF04116">
    <property type="entry name" value="FA_hydroxylase"/>
    <property type="match status" value="1"/>
</dbReference>
<evidence type="ECO:0000256" key="2">
    <source>
        <dbReference type="ARBA" id="ARBA00022692"/>
    </source>
</evidence>
<reference evidence="7 8" key="1">
    <citation type="submission" date="2021-01" db="EMBL/GenBank/DDBJ databases">
        <title>Belnapia mucosa sp. nov. and Belnapia arida sp. nov., isolated from the Tabernas Desert (Almeria, Spain).</title>
        <authorList>
            <person name="Molina-Menor E."/>
            <person name="Vidal-Verdu A."/>
            <person name="Calonge A."/>
            <person name="Satari L."/>
            <person name="Pereto J."/>
            <person name="Porcar M."/>
        </authorList>
    </citation>
    <scope>NUCLEOTIDE SEQUENCE [LARGE SCALE GENOMIC DNA]</scope>
    <source>
        <strain evidence="7 8">T18</strain>
    </source>
</reference>
<protein>
    <submittedName>
        <fullName evidence="7">Sterol desaturase family protein</fullName>
    </submittedName>
</protein>
<evidence type="ECO:0000313" key="8">
    <source>
        <dbReference type="Proteomes" id="UP000660885"/>
    </source>
</evidence>
<feature type="transmembrane region" description="Helical" evidence="5">
    <location>
        <begin position="192"/>
        <end position="217"/>
    </location>
</feature>
<keyword evidence="2 5" id="KW-0812">Transmembrane</keyword>
<proteinExistence type="predicted"/>
<feature type="transmembrane region" description="Helical" evidence="5">
    <location>
        <begin position="44"/>
        <end position="62"/>
    </location>
</feature>
<keyword evidence="8" id="KW-1185">Reference proteome</keyword>
<dbReference type="EMBL" id="JAETWB010000029">
    <property type="protein sequence ID" value="MBL6081531.1"/>
    <property type="molecule type" value="Genomic_DNA"/>
</dbReference>
<sequence length="319" mass="36318">MDSFTTDTFTTAWAAVTGWLFETLVQPAFYALGLMDWAEDAYDWLDFGLYGLLTIAVVYLVCRPLEAWRPVEPVADRRAVRTDMVYTFLARLGVLPLVAFVLLASLQSRWEGWLTEAGLLPPTLEELFPPLRAAPLLAFLVYVVVLDFGEYWRHRAQHGFRWWWALHAIHHAQRQMTFWTDDRNHILDDVLAALWFGGIALLIGVPPGQFPFILLVLRLAESMSHANVRLSYGRLGERLIVSPRFHRLHHGVLSAGATGKNYAVLLPVWDWIFGTADWNRRAYPRTGAPGMDETMATGGWLRQQWAGFRRVALALAGRD</sequence>
<feature type="transmembrane region" description="Helical" evidence="5">
    <location>
        <begin position="127"/>
        <end position="148"/>
    </location>
</feature>
<dbReference type="InterPro" id="IPR050307">
    <property type="entry name" value="Sterol_Desaturase_Related"/>
</dbReference>
<keyword evidence="4 5" id="KW-0472">Membrane</keyword>
<gene>
    <name evidence="7" type="ORF">JMJ56_26430</name>
</gene>
<evidence type="ECO:0000256" key="1">
    <source>
        <dbReference type="ARBA" id="ARBA00004370"/>
    </source>
</evidence>
<evidence type="ECO:0000256" key="5">
    <source>
        <dbReference type="SAM" id="Phobius"/>
    </source>
</evidence>
<evidence type="ECO:0000256" key="4">
    <source>
        <dbReference type="ARBA" id="ARBA00023136"/>
    </source>
</evidence>
<comment type="subcellular location">
    <subcellularLocation>
        <location evidence="1">Membrane</location>
    </subcellularLocation>
</comment>
<feature type="transmembrane region" description="Helical" evidence="5">
    <location>
        <begin position="83"/>
        <end position="107"/>
    </location>
</feature>
<evidence type="ECO:0000313" key="7">
    <source>
        <dbReference type="EMBL" id="MBL6081531.1"/>
    </source>
</evidence>
<dbReference type="PANTHER" id="PTHR11863">
    <property type="entry name" value="STEROL DESATURASE"/>
    <property type="match status" value="1"/>
</dbReference>
<evidence type="ECO:0000259" key="6">
    <source>
        <dbReference type="Pfam" id="PF04116"/>
    </source>
</evidence>
<organism evidence="7 8">
    <name type="scientific">Belnapia arida</name>
    <dbReference type="NCBI Taxonomy" id="2804533"/>
    <lineage>
        <taxon>Bacteria</taxon>
        <taxon>Pseudomonadati</taxon>
        <taxon>Pseudomonadota</taxon>
        <taxon>Alphaproteobacteria</taxon>
        <taxon>Acetobacterales</taxon>
        <taxon>Roseomonadaceae</taxon>
        <taxon>Belnapia</taxon>
    </lineage>
</organism>
<accession>A0ABS1UA35</accession>
<comment type="caution">
    <text evidence="7">The sequence shown here is derived from an EMBL/GenBank/DDBJ whole genome shotgun (WGS) entry which is preliminary data.</text>
</comment>
<dbReference type="RefSeq" id="WP_202834748.1">
    <property type="nucleotide sequence ID" value="NZ_JAETWB010000029.1"/>
</dbReference>
<evidence type="ECO:0000256" key="3">
    <source>
        <dbReference type="ARBA" id="ARBA00022989"/>
    </source>
</evidence>
<feature type="transmembrane region" description="Helical" evidence="5">
    <location>
        <begin position="12"/>
        <end position="32"/>
    </location>
</feature>